<evidence type="ECO:0000256" key="5">
    <source>
        <dbReference type="ARBA" id="ARBA00022526"/>
    </source>
</evidence>
<comment type="catalytic activity">
    <reaction evidence="11">
        <text>alpha-D-glucose 1,6-bisphosphate + L-seryl-[protein] = O-phospho-L-seryl-[protein] + alpha-D-glucose 6-phosphate</text>
        <dbReference type="Rhea" id="RHEA:68752"/>
        <dbReference type="Rhea" id="RHEA-COMP:9863"/>
        <dbReference type="Rhea" id="RHEA-COMP:11604"/>
        <dbReference type="ChEBI" id="CHEBI:29999"/>
        <dbReference type="ChEBI" id="CHEBI:58225"/>
        <dbReference type="ChEBI" id="CHEBI:58392"/>
        <dbReference type="ChEBI" id="CHEBI:83421"/>
    </reaction>
</comment>
<evidence type="ECO:0000259" key="13">
    <source>
        <dbReference type="Pfam" id="PF02878"/>
    </source>
</evidence>
<keyword evidence="8" id="KW-0460">Magnesium</keyword>
<dbReference type="Proteomes" id="UP000807353">
    <property type="component" value="Unassembled WGS sequence"/>
</dbReference>
<dbReference type="EC" id="5.4.2.2" evidence="4"/>
<dbReference type="FunFam" id="3.30.310.50:FF:000002">
    <property type="entry name" value="Phosphoglucomutase 5"/>
    <property type="match status" value="1"/>
</dbReference>
<dbReference type="Pfam" id="PF02879">
    <property type="entry name" value="PGM_PMM_II"/>
    <property type="match status" value="1"/>
</dbReference>
<comment type="catalytic activity">
    <reaction evidence="1">
        <text>alpha-D-glucose 1-phosphate = alpha-D-glucose 6-phosphate</text>
        <dbReference type="Rhea" id="RHEA:23536"/>
        <dbReference type="ChEBI" id="CHEBI:58225"/>
        <dbReference type="ChEBI" id="CHEBI:58601"/>
        <dbReference type="EC" id="5.4.2.2"/>
    </reaction>
</comment>
<evidence type="ECO:0000256" key="12">
    <source>
        <dbReference type="ARBA" id="ARBA00049409"/>
    </source>
</evidence>
<dbReference type="Pfam" id="PF02878">
    <property type="entry name" value="PGM_PMM_I"/>
    <property type="match status" value="1"/>
</dbReference>
<dbReference type="GO" id="GO:0000287">
    <property type="term" value="F:magnesium ion binding"/>
    <property type="evidence" value="ECO:0007669"/>
    <property type="project" value="InterPro"/>
</dbReference>
<feature type="domain" description="Alpha-D-phosphohexomutase alpha/beta/alpha" evidence="14">
    <location>
        <begin position="198"/>
        <end position="281"/>
    </location>
</feature>
<accession>A0A9P5YBB3</accession>
<evidence type="ECO:0000256" key="6">
    <source>
        <dbReference type="ARBA" id="ARBA00022553"/>
    </source>
</evidence>
<organism evidence="16 17">
    <name type="scientific">Collybia nuda</name>
    <dbReference type="NCBI Taxonomy" id="64659"/>
    <lineage>
        <taxon>Eukaryota</taxon>
        <taxon>Fungi</taxon>
        <taxon>Dikarya</taxon>
        <taxon>Basidiomycota</taxon>
        <taxon>Agaricomycotina</taxon>
        <taxon>Agaricomycetes</taxon>
        <taxon>Agaricomycetidae</taxon>
        <taxon>Agaricales</taxon>
        <taxon>Tricholomatineae</taxon>
        <taxon>Clitocybaceae</taxon>
        <taxon>Collybia</taxon>
    </lineage>
</organism>
<dbReference type="Pfam" id="PF24947">
    <property type="entry name" value="PGM1_C_vert_fung"/>
    <property type="match status" value="1"/>
</dbReference>
<reference evidence="16" key="1">
    <citation type="submission" date="2020-11" db="EMBL/GenBank/DDBJ databases">
        <authorList>
            <consortium name="DOE Joint Genome Institute"/>
            <person name="Ahrendt S."/>
            <person name="Riley R."/>
            <person name="Andreopoulos W."/>
            <person name="Labutti K."/>
            <person name="Pangilinan J."/>
            <person name="Ruiz-Duenas F.J."/>
            <person name="Barrasa J.M."/>
            <person name="Sanchez-Garcia M."/>
            <person name="Camarero S."/>
            <person name="Miyauchi S."/>
            <person name="Serrano A."/>
            <person name="Linde D."/>
            <person name="Babiker R."/>
            <person name="Drula E."/>
            <person name="Ayuso-Fernandez I."/>
            <person name="Pacheco R."/>
            <person name="Padilla G."/>
            <person name="Ferreira P."/>
            <person name="Barriuso J."/>
            <person name="Kellner H."/>
            <person name="Castanera R."/>
            <person name="Alfaro M."/>
            <person name="Ramirez L."/>
            <person name="Pisabarro A.G."/>
            <person name="Kuo A."/>
            <person name="Tritt A."/>
            <person name="Lipzen A."/>
            <person name="He G."/>
            <person name="Yan M."/>
            <person name="Ng V."/>
            <person name="Cullen D."/>
            <person name="Martin F."/>
            <person name="Rosso M.-N."/>
            <person name="Henrissat B."/>
            <person name="Hibbett D."/>
            <person name="Martinez A.T."/>
            <person name="Grigoriev I.V."/>
        </authorList>
    </citation>
    <scope>NUCLEOTIDE SEQUENCE</scope>
    <source>
        <strain evidence="16">CBS 247.69</strain>
    </source>
</reference>
<gene>
    <name evidence="16" type="ORF">BDZ94DRAFT_1341652</name>
</gene>
<dbReference type="PANTHER" id="PTHR22573:SF2">
    <property type="entry name" value="PHOSPHOGLUCOMUTASE"/>
    <property type="match status" value="1"/>
</dbReference>
<dbReference type="GO" id="GO:0005829">
    <property type="term" value="C:cytosol"/>
    <property type="evidence" value="ECO:0007669"/>
    <property type="project" value="TreeGrafter"/>
</dbReference>
<dbReference type="FunFam" id="3.40.120.10:FF:000004">
    <property type="entry name" value="Phosphoglucomutase 5"/>
    <property type="match status" value="1"/>
</dbReference>
<dbReference type="Gene3D" id="3.40.120.10">
    <property type="entry name" value="Alpha-D-Glucose-1,6-Bisphosphate, subunit A, domain 3"/>
    <property type="match status" value="3"/>
</dbReference>
<comment type="cofactor">
    <cofactor evidence="2">
        <name>Mg(2+)</name>
        <dbReference type="ChEBI" id="CHEBI:18420"/>
    </cofactor>
</comment>
<keyword evidence="17" id="KW-1185">Reference proteome</keyword>
<dbReference type="InterPro" id="IPR005841">
    <property type="entry name" value="Alpha-D-phosphohexomutase_SF"/>
</dbReference>
<dbReference type="AlphaFoldDB" id="A0A9P5YBB3"/>
<evidence type="ECO:0000256" key="3">
    <source>
        <dbReference type="ARBA" id="ARBA00010231"/>
    </source>
</evidence>
<dbReference type="FunFam" id="3.40.120.10:FF:000006">
    <property type="entry name" value="Phosphoglucomutase PgmA"/>
    <property type="match status" value="1"/>
</dbReference>
<keyword evidence="5" id="KW-0313">Glucose metabolism</keyword>
<feature type="domain" description="Alpha-D-phosphohexomutase alpha/beta/alpha" evidence="13">
    <location>
        <begin position="16"/>
        <end position="146"/>
    </location>
</feature>
<keyword evidence="9" id="KW-0413">Isomerase</keyword>
<comment type="catalytic activity">
    <reaction evidence="12">
        <text>O-phospho-L-seryl-[protein] + alpha-D-glucose 1-phosphate = alpha-D-glucose 1,6-bisphosphate + L-seryl-[protein]</text>
        <dbReference type="Rhea" id="RHEA:68748"/>
        <dbReference type="Rhea" id="RHEA-COMP:9863"/>
        <dbReference type="Rhea" id="RHEA-COMP:11604"/>
        <dbReference type="ChEBI" id="CHEBI:29999"/>
        <dbReference type="ChEBI" id="CHEBI:58392"/>
        <dbReference type="ChEBI" id="CHEBI:58601"/>
        <dbReference type="ChEBI" id="CHEBI:83421"/>
    </reaction>
</comment>
<protein>
    <recommendedName>
        <fullName evidence="4">phosphoglucomutase (alpha-D-glucose-1,6-bisphosphate-dependent)</fullName>
        <ecNumber evidence="4">5.4.2.2</ecNumber>
    </recommendedName>
</protein>
<dbReference type="InterPro" id="IPR016055">
    <property type="entry name" value="A-D-PHexomutase_a/b/a-I/II/III"/>
</dbReference>
<dbReference type="NCBIfam" id="NF005737">
    <property type="entry name" value="PRK07564.1-1"/>
    <property type="match status" value="1"/>
</dbReference>
<evidence type="ECO:0000259" key="15">
    <source>
        <dbReference type="Pfam" id="PF02880"/>
    </source>
</evidence>
<keyword evidence="10" id="KW-0119">Carbohydrate metabolism</keyword>
<dbReference type="InterPro" id="IPR005845">
    <property type="entry name" value="A-D-PHexomutase_a/b/a-II"/>
</dbReference>
<evidence type="ECO:0000256" key="11">
    <source>
        <dbReference type="ARBA" id="ARBA00049318"/>
    </source>
</evidence>
<dbReference type="InterPro" id="IPR005844">
    <property type="entry name" value="A-D-PHexomutase_a/b/a-I"/>
</dbReference>
<dbReference type="EMBL" id="MU150243">
    <property type="protein sequence ID" value="KAF9466129.1"/>
    <property type="molecule type" value="Genomic_DNA"/>
</dbReference>
<sequence>MSFPVQEVLTKPFEGQKPGTSGLRKRVKVFQQESIFDAIEAKGSTLVIGGDGRYFSPETVHTILKIGSANGVDRFIVGKDSILSTPAASNIIRKYKAYGGILLTASHNPGGPDNDFGIKYNVSNGGPAPESVTNKIYEKTKTIKKYKIINAPQVSLDTIGEFAYGPSKVSIIDSVVDYRILLESIFDFPLIKSFLTSHRDNYRVLFDGLHGVTGPYAHEILVSALGLTEKSVQNCIPLPDFGGGHPDPNLTYAHSLVEVVEREGIEFGAASDGDGDRNMIYGKGAFVTPSDSVAIIAHWADVIPYFKRQGGVKGLARSMPTSKAIDLVAKKKGLECFEVPTGWKFFGNLMDAGRLSICGEESFGTGSDHIREKDGLWAVIAWLNIIAAANAKSPNKLIGINDILQAHYETYGRSFFSRYDYEEVPSDGANALVAHLNDALQTGSLNNTARSSRSTSTKFTVSGLYDFEYTDPIDKSVSSNQGQVITFSDGSRVVFRLSGTGSQGATVRMYVERYVPPEAGPSELRRDAADGLKGLIEVALELSKLKAFLGREEPTVITGIQDWQKKKDKQVNVLLSTFRIIRLSSTDLESMLPQSRRQGIWVRAPLKTVISGPFEAYIPS</sequence>
<keyword evidence="7" id="KW-0479">Metal-binding</keyword>
<proteinExistence type="inferred from homology"/>
<name>A0A9P5YBB3_9AGAR</name>
<evidence type="ECO:0000256" key="2">
    <source>
        <dbReference type="ARBA" id="ARBA00001946"/>
    </source>
</evidence>
<dbReference type="PANTHER" id="PTHR22573">
    <property type="entry name" value="PHOSPHOHEXOMUTASE FAMILY MEMBER"/>
    <property type="match status" value="1"/>
</dbReference>
<evidence type="ECO:0000313" key="17">
    <source>
        <dbReference type="Proteomes" id="UP000807353"/>
    </source>
</evidence>
<evidence type="ECO:0000259" key="14">
    <source>
        <dbReference type="Pfam" id="PF02879"/>
    </source>
</evidence>
<dbReference type="PRINTS" id="PR00509">
    <property type="entry name" value="PGMPMM"/>
</dbReference>
<evidence type="ECO:0000256" key="7">
    <source>
        <dbReference type="ARBA" id="ARBA00022723"/>
    </source>
</evidence>
<dbReference type="InterPro" id="IPR016066">
    <property type="entry name" value="A-D-PHexomutase_CS"/>
</dbReference>
<dbReference type="GO" id="GO:0006006">
    <property type="term" value="P:glucose metabolic process"/>
    <property type="evidence" value="ECO:0007669"/>
    <property type="project" value="UniProtKB-KW"/>
</dbReference>
<evidence type="ECO:0000256" key="9">
    <source>
        <dbReference type="ARBA" id="ARBA00023235"/>
    </source>
</evidence>
<feature type="domain" description="Alpha-D-phosphohexomutase alpha/beta/alpha" evidence="15">
    <location>
        <begin position="305"/>
        <end position="398"/>
    </location>
</feature>
<dbReference type="Gene3D" id="3.30.310.50">
    <property type="entry name" value="Alpha-D-phosphohexomutase, C-terminal domain"/>
    <property type="match status" value="1"/>
</dbReference>
<keyword evidence="6" id="KW-0597">Phosphoprotein</keyword>
<dbReference type="PROSITE" id="PS00710">
    <property type="entry name" value="PGM_PMM"/>
    <property type="match status" value="1"/>
</dbReference>
<comment type="caution">
    <text evidence="16">The sequence shown here is derived from an EMBL/GenBank/DDBJ whole genome shotgun (WGS) entry which is preliminary data.</text>
</comment>
<comment type="similarity">
    <text evidence="3">Belongs to the phosphohexose mutase family.</text>
</comment>
<dbReference type="InterPro" id="IPR045244">
    <property type="entry name" value="PGM"/>
</dbReference>
<evidence type="ECO:0000256" key="4">
    <source>
        <dbReference type="ARBA" id="ARBA00012728"/>
    </source>
</evidence>
<evidence type="ECO:0000256" key="1">
    <source>
        <dbReference type="ARBA" id="ARBA00000443"/>
    </source>
</evidence>
<evidence type="ECO:0000256" key="10">
    <source>
        <dbReference type="ARBA" id="ARBA00023277"/>
    </source>
</evidence>
<dbReference type="Pfam" id="PF02880">
    <property type="entry name" value="PGM_PMM_III"/>
    <property type="match status" value="1"/>
</dbReference>
<dbReference type="InterPro" id="IPR036900">
    <property type="entry name" value="A-D-PHexomutase_C_sf"/>
</dbReference>
<dbReference type="SUPFAM" id="SSF55957">
    <property type="entry name" value="Phosphoglucomutase, C-terminal domain"/>
    <property type="match status" value="1"/>
</dbReference>
<dbReference type="SUPFAM" id="SSF53738">
    <property type="entry name" value="Phosphoglucomutase, first 3 domains"/>
    <property type="match status" value="3"/>
</dbReference>
<dbReference type="InterPro" id="IPR005846">
    <property type="entry name" value="A-D-PHexomutase_a/b/a-III"/>
</dbReference>
<dbReference type="OrthoDB" id="2291at2759"/>
<evidence type="ECO:0000313" key="16">
    <source>
        <dbReference type="EMBL" id="KAF9466129.1"/>
    </source>
</evidence>
<evidence type="ECO:0000256" key="8">
    <source>
        <dbReference type="ARBA" id="ARBA00022842"/>
    </source>
</evidence>
<dbReference type="GO" id="GO:0004614">
    <property type="term" value="F:phosphoglucomutase activity"/>
    <property type="evidence" value="ECO:0007669"/>
    <property type="project" value="UniProtKB-EC"/>
</dbReference>